<evidence type="ECO:0000256" key="2">
    <source>
        <dbReference type="SAM" id="MobiDB-lite"/>
    </source>
</evidence>
<evidence type="ECO:0000259" key="4">
    <source>
        <dbReference type="Pfam" id="PF00134"/>
    </source>
</evidence>
<keyword evidence="3" id="KW-0732">Signal</keyword>
<reference evidence="5 6" key="1">
    <citation type="submission" date="2018-11" db="EMBL/GenBank/DDBJ databases">
        <title>Genome sequence of Apiotrichum porosum DSM 27194.</title>
        <authorList>
            <person name="Aliyu H."/>
            <person name="Gorte O."/>
            <person name="Ochsenreither K."/>
        </authorList>
    </citation>
    <scope>NUCLEOTIDE SEQUENCE [LARGE SCALE GENOMIC DNA]</scope>
    <source>
        <strain evidence="5 6">DSM 27194</strain>
    </source>
</reference>
<organism evidence="5 6">
    <name type="scientific">Apiotrichum porosum</name>
    <dbReference type="NCBI Taxonomy" id="105984"/>
    <lineage>
        <taxon>Eukaryota</taxon>
        <taxon>Fungi</taxon>
        <taxon>Dikarya</taxon>
        <taxon>Basidiomycota</taxon>
        <taxon>Agaricomycotina</taxon>
        <taxon>Tremellomycetes</taxon>
        <taxon>Trichosporonales</taxon>
        <taxon>Trichosporonaceae</taxon>
        <taxon>Apiotrichum</taxon>
    </lineage>
</organism>
<dbReference type="CDD" id="cd20557">
    <property type="entry name" value="CYCLIN_ScPCL1-like"/>
    <property type="match status" value="1"/>
</dbReference>
<accession>A0A427XLB1</accession>
<dbReference type="InterPro" id="IPR036915">
    <property type="entry name" value="Cyclin-like_sf"/>
</dbReference>
<feature type="region of interest" description="Disordered" evidence="2">
    <location>
        <begin position="575"/>
        <end position="614"/>
    </location>
</feature>
<sequence>MLNIALLALLPALVSAAPLIGIVTADSFPPPNTLPNTALFPDATVVGFPGPTKTGAEPLAFVTGPASQFPKVQDSFGPIFLPEAKGKSSGFSPILSWGNLSPRSSLDADTFGLGKATPVVPEQCTLDAVHLLFRHGARYPSSSEDVFAFGTRLNNASLAGEVTASGDLSFLNDWTLKLGARMAYGHLLNDFTEKGTLPVFRTGSMDRMVETLEAFGQGFFGRNSENQYSASIAIESAGYNATVYPSGDCANAARDYVGGGLAMTTFINKAMAATAKRLQKDLKGYTFTPTDVYAMLSLFENLAYVIDLEFYYLTGPGAQTAAAQGKGWVEEFLARLTHTPIAKWNSNTNSTLDGNTETFPVNQTIYADASPPSKRSYKTSKLVPFNTNFVAQIMTCQGSSAPQIRFILSPSTLTARAVSSGSDTTVDMAVSWLNGTRDQSFSLWHEGGPLLQCSTSGMPCTRHRVFLATLIVAAKYLNNSSPKNKHWCDYVQMFSQVEINLMEKQLLFLIDYNMSITEEDVVTYAQPFVEQYGFDTPPLSDAGVSPQLSAQTLTVTPRFLSGAVVLPSSPNSFKVNNIPIPPTRDRSVSTSSLGSDRSFTPRLPSSSPLQDLDDGGQKALVSKLALAHAYDTMFACTERVHIADSDLRPRECSMPAKDRPADGRESLLNLLTFPPSLSRDFEAFRDSRPPRTPSPAPAHQRNAFEPMLCPEDPLQLDGYTVVKDTKRESTSQRELSATCLASIVMVPAGKTVTLATG</sequence>
<dbReference type="InterPro" id="IPR006671">
    <property type="entry name" value="Cyclin_N"/>
</dbReference>
<dbReference type="Proteomes" id="UP000279236">
    <property type="component" value="Unassembled WGS sequence"/>
</dbReference>
<gene>
    <name evidence="5" type="ORF">EHS24_001596</name>
</gene>
<dbReference type="PANTHER" id="PTHR20963">
    <property type="entry name" value="MULTIPLE INOSITOL POLYPHOSPHATE PHOSPHATASE-RELATED"/>
    <property type="match status" value="1"/>
</dbReference>
<dbReference type="InterPro" id="IPR033379">
    <property type="entry name" value="Acid_Pase_AS"/>
</dbReference>
<dbReference type="Gene3D" id="1.10.472.10">
    <property type="entry name" value="Cyclin-like"/>
    <property type="match status" value="1"/>
</dbReference>
<dbReference type="SUPFAM" id="SSF53254">
    <property type="entry name" value="Phosphoglycerate mutase-like"/>
    <property type="match status" value="1"/>
</dbReference>
<dbReference type="Gene3D" id="3.40.50.1240">
    <property type="entry name" value="Phosphoglycerate mutase-like"/>
    <property type="match status" value="2"/>
</dbReference>
<feature type="chain" id="PRO_5019158812" description="Cyclin N-terminal domain-containing protein" evidence="3">
    <location>
        <begin position="17"/>
        <end position="757"/>
    </location>
</feature>
<dbReference type="Pfam" id="PF00328">
    <property type="entry name" value="His_Phos_2"/>
    <property type="match status" value="1"/>
</dbReference>
<dbReference type="PANTHER" id="PTHR20963:SF42">
    <property type="entry name" value="PHOSPHOGLYCERATE MUTASE-LIKE PROTEIN"/>
    <property type="match status" value="1"/>
</dbReference>
<evidence type="ECO:0000313" key="6">
    <source>
        <dbReference type="Proteomes" id="UP000279236"/>
    </source>
</evidence>
<dbReference type="STRING" id="105984.A0A427XLB1"/>
<dbReference type="AlphaFoldDB" id="A0A427XLB1"/>
<evidence type="ECO:0000256" key="1">
    <source>
        <dbReference type="ARBA" id="ARBA00022801"/>
    </source>
</evidence>
<dbReference type="InterPro" id="IPR000560">
    <property type="entry name" value="His_Pase_clade-2"/>
</dbReference>
<proteinExistence type="predicted"/>
<feature type="compositionally biased region" description="Polar residues" evidence="2">
    <location>
        <begin position="588"/>
        <end position="609"/>
    </location>
</feature>
<dbReference type="GeneID" id="39586139"/>
<dbReference type="EMBL" id="RSCE01000010">
    <property type="protein sequence ID" value="RSH79544.1"/>
    <property type="molecule type" value="Genomic_DNA"/>
</dbReference>
<dbReference type="OrthoDB" id="6509975at2759"/>
<evidence type="ECO:0000313" key="5">
    <source>
        <dbReference type="EMBL" id="RSH79544.1"/>
    </source>
</evidence>
<dbReference type="RefSeq" id="XP_028474691.1">
    <property type="nucleotide sequence ID" value="XM_028617384.1"/>
</dbReference>
<name>A0A427XLB1_9TREE</name>
<evidence type="ECO:0000256" key="3">
    <source>
        <dbReference type="SAM" id="SignalP"/>
    </source>
</evidence>
<feature type="domain" description="Cyclin N-terminal" evidence="4">
    <location>
        <begin position="460"/>
        <end position="515"/>
    </location>
</feature>
<protein>
    <recommendedName>
        <fullName evidence="4">Cyclin N-terminal domain-containing protein</fullName>
    </recommendedName>
</protein>
<comment type="caution">
    <text evidence="5">The sequence shown here is derived from an EMBL/GenBank/DDBJ whole genome shotgun (WGS) entry which is preliminary data.</text>
</comment>
<feature type="signal peptide" evidence="3">
    <location>
        <begin position="1"/>
        <end position="16"/>
    </location>
</feature>
<dbReference type="Pfam" id="PF00134">
    <property type="entry name" value="Cyclin_N"/>
    <property type="match status" value="1"/>
</dbReference>
<dbReference type="CDD" id="cd07061">
    <property type="entry name" value="HP_HAP_like"/>
    <property type="match status" value="1"/>
</dbReference>
<dbReference type="InterPro" id="IPR029033">
    <property type="entry name" value="His_PPase_superfam"/>
</dbReference>
<dbReference type="GO" id="GO:0003993">
    <property type="term" value="F:acid phosphatase activity"/>
    <property type="evidence" value="ECO:0007669"/>
    <property type="project" value="TreeGrafter"/>
</dbReference>
<keyword evidence="6" id="KW-1185">Reference proteome</keyword>
<keyword evidence="1" id="KW-0378">Hydrolase</keyword>
<dbReference type="PROSITE" id="PS00616">
    <property type="entry name" value="HIS_ACID_PHOSPHAT_1"/>
    <property type="match status" value="1"/>
</dbReference>
<dbReference type="SUPFAM" id="SSF47954">
    <property type="entry name" value="Cyclin-like"/>
    <property type="match status" value="1"/>
</dbReference>